<reference evidence="1" key="1">
    <citation type="submission" date="2024-03" db="EMBL/GenBank/DDBJ databases">
        <title>Novel Streptomyces species of biotechnological and ecological value are a feature of Machair soil.</title>
        <authorList>
            <person name="Prole J.R."/>
            <person name="Goodfellow M."/>
            <person name="Allenby N."/>
            <person name="Ward A.C."/>
        </authorList>
    </citation>
    <scope>NUCLEOTIDE SEQUENCE</scope>
    <source>
        <strain evidence="1">MS1.AVA.4</strain>
    </source>
</reference>
<name>A0ACC6QA48_9ACTN</name>
<sequence length="165" mass="16844">MSSSWWQRSLVLAVASVALATGTACAAQTPQGAAAGMSLSAGPDDLLDRLAKCGSGGEGGRGGEGGEGGRGGGPGQPGEPGEPGQPGRTGTSGCFRIDDLPDKPKDALSETDKAWIVLAVLSGETTRAEVAEKYHVPEAEVDTWKRQFLNDDAWSAVFGPDPFTA</sequence>
<dbReference type="Proteomes" id="UP001375539">
    <property type="component" value="Unassembled WGS sequence"/>
</dbReference>
<keyword evidence="2" id="KW-1185">Reference proteome</keyword>
<gene>
    <name evidence="1" type="ORF">WKI58_01325</name>
</gene>
<protein>
    <submittedName>
        <fullName evidence="1">Uncharacterized protein</fullName>
    </submittedName>
</protein>
<organism evidence="1 2">
    <name type="scientific">Streptomyces pratisoli</name>
    <dbReference type="NCBI Taxonomy" id="3139917"/>
    <lineage>
        <taxon>Bacteria</taxon>
        <taxon>Bacillati</taxon>
        <taxon>Actinomycetota</taxon>
        <taxon>Actinomycetes</taxon>
        <taxon>Kitasatosporales</taxon>
        <taxon>Streptomycetaceae</taxon>
        <taxon>Streptomyces</taxon>
    </lineage>
</organism>
<evidence type="ECO:0000313" key="2">
    <source>
        <dbReference type="Proteomes" id="UP001375539"/>
    </source>
</evidence>
<dbReference type="EMBL" id="JBBKAI010000002">
    <property type="protein sequence ID" value="MEJ8655176.1"/>
    <property type="molecule type" value="Genomic_DNA"/>
</dbReference>
<proteinExistence type="predicted"/>
<comment type="caution">
    <text evidence="1">The sequence shown here is derived from an EMBL/GenBank/DDBJ whole genome shotgun (WGS) entry which is preliminary data.</text>
</comment>
<evidence type="ECO:0000313" key="1">
    <source>
        <dbReference type="EMBL" id="MEJ8655176.1"/>
    </source>
</evidence>
<accession>A0ACC6QA48</accession>